<evidence type="ECO:0000256" key="1">
    <source>
        <dbReference type="SAM" id="Phobius"/>
    </source>
</evidence>
<sequence>MNRYALIILPVTVGAAAVAVNLIVYSGRRIAIGREYYEHSIQTSPWAQSYLKQGGTVAIKKRRISGAGVFFSILSILAFLISLAYVIWRFFYLDNPALY</sequence>
<dbReference type="EMBL" id="WJKJ01000088">
    <property type="protein sequence ID" value="MBD3364121.1"/>
    <property type="molecule type" value="Genomic_DNA"/>
</dbReference>
<protein>
    <submittedName>
        <fullName evidence="2">Uncharacterized protein</fullName>
    </submittedName>
</protein>
<name>A0A9D5QCL9_UNCW3</name>
<reference evidence="2" key="1">
    <citation type="submission" date="2019-11" db="EMBL/GenBank/DDBJ databases">
        <title>Microbial mats filling the niche in hypersaline microbial mats.</title>
        <authorList>
            <person name="Wong H.L."/>
            <person name="Macleod F.I."/>
            <person name="White R.A. III"/>
            <person name="Burns B.P."/>
        </authorList>
    </citation>
    <scope>NUCLEOTIDE SEQUENCE</scope>
    <source>
        <strain evidence="2">Bin_327</strain>
    </source>
</reference>
<organism evidence="2 3">
    <name type="scientific">candidate division WOR-3 bacterium</name>
    <dbReference type="NCBI Taxonomy" id="2052148"/>
    <lineage>
        <taxon>Bacteria</taxon>
        <taxon>Bacteria division WOR-3</taxon>
    </lineage>
</organism>
<feature type="transmembrane region" description="Helical" evidence="1">
    <location>
        <begin position="69"/>
        <end position="91"/>
    </location>
</feature>
<evidence type="ECO:0000313" key="2">
    <source>
        <dbReference type="EMBL" id="MBD3364121.1"/>
    </source>
</evidence>
<comment type="caution">
    <text evidence="2">The sequence shown here is derived from an EMBL/GenBank/DDBJ whole genome shotgun (WGS) entry which is preliminary data.</text>
</comment>
<gene>
    <name evidence="2" type="ORF">GF359_02795</name>
</gene>
<evidence type="ECO:0000313" key="3">
    <source>
        <dbReference type="Proteomes" id="UP000630660"/>
    </source>
</evidence>
<dbReference type="Proteomes" id="UP000630660">
    <property type="component" value="Unassembled WGS sequence"/>
</dbReference>
<proteinExistence type="predicted"/>
<keyword evidence="1" id="KW-0812">Transmembrane</keyword>
<feature type="transmembrane region" description="Helical" evidence="1">
    <location>
        <begin position="6"/>
        <end position="25"/>
    </location>
</feature>
<keyword evidence="1" id="KW-1133">Transmembrane helix</keyword>
<dbReference type="AlphaFoldDB" id="A0A9D5QCL9"/>
<accession>A0A9D5QCL9</accession>
<keyword evidence="1" id="KW-0472">Membrane</keyword>